<dbReference type="Proteomes" id="UP001454036">
    <property type="component" value="Unassembled WGS sequence"/>
</dbReference>
<comment type="caution">
    <text evidence="1">The sequence shown here is derived from an EMBL/GenBank/DDBJ whole genome shotgun (WGS) entry which is preliminary data.</text>
</comment>
<accession>A0AAV3QK73</accession>
<proteinExistence type="predicted"/>
<sequence>MKKFGLETAKSKITLFAIHVKVAKDEEGKSVDISTYRSMIGSLLYLTASTPDITHSVGEILRTGRATPEVTSFCIVSWFIKKQNFVSLSSAEAEYIVAGSSCTQLLWVKQMLEEYGVKQSVMTLYCDNMSVISISKNPVQHNRTKHIYIRHHFIRELVEEKVINFTTTKKNLDVTRKTT</sequence>
<dbReference type="EMBL" id="BAABME010004817">
    <property type="protein sequence ID" value="GAA0163666.1"/>
    <property type="molecule type" value="Genomic_DNA"/>
</dbReference>
<protein>
    <recommendedName>
        <fullName evidence="3">Gag-pol polyprotein</fullName>
    </recommendedName>
</protein>
<evidence type="ECO:0000313" key="1">
    <source>
        <dbReference type="EMBL" id="GAA0163666.1"/>
    </source>
</evidence>
<gene>
    <name evidence="1" type="ORF">LIER_19473</name>
</gene>
<organism evidence="1 2">
    <name type="scientific">Lithospermum erythrorhizon</name>
    <name type="common">Purple gromwell</name>
    <name type="synonym">Lithospermum officinale var. erythrorhizon</name>
    <dbReference type="NCBI Taxonomy" id="34254"/>
    <lineage>
        <taxon>Eukaryota</taxon>
        <taxon>Viridiplantae</taxon>
        <taxon>Streptophyta</taxon>
        <taxon>Embryophyta</taxon>
        <taxon>Tracheophyta</taxon>
        <taxon>Spermatophyta</taxon>
        <taxon>Magnoliopsida</taxon>
        <taxon>eudicotyledons</taxon>
        <taxon>Gunneridae</taxon>
        <taxon>Pentapetalae</taxon>
        <taxon>asterids</taxon>
        <taxon>lamiids</taxon>
        <taxon>Boraginales</taxon>
        <taxon>Boraginaceae</taxon>
        <taxon>Boraginoideae</taxon>
        <taxon>Lithospermeae</taxon>
        <taxon>Lithospermum</taxon>
    </lineage>
</organism>
<dbReference type="CDD" id="cd09272">
    <property type="entry name" value="RNase_HI_RT_Ty1"/>
    <property type="match status" value="1"/>
</dbReference>
<dbReference type="PANTHER" id="PTHR11439">
    <property type="entry name" value="GAG-POL-RELATED RETROTRANSPOSON"/>
    <property type="match status" value="1"/>
</dbReference>
<dbReference type="AlphaFoldDB" id="A0AAV3QK73"/>
<evidence type="ECO:0008006" key="3">
    <source>
        <dbReference type="Google" id="ProtNLM"/>
    </source>
</evidence>
<name>A0AAV3QK73_LITER</name>
<evidence type="ECO:0000313" key="2">
    <source>
        <dbReference type="Proteomes" id="UP001454036"/>
    </source>
</evidence>
<keyword evidence="2" id="KW-1185">Reference proteome</keyword>
<dbReference type="PANTHER" id="PTHR11439:SF486">
    <property type="entry name" value="RLK (RECEPTOR-LIKE KINASE) PROTEIN, PUTATIVE-RELATED"/>
    <property type="match status" value="1"/>
</dbReference>
<reference evidence="1 2" key="1">
    <citation type="submission" date="2024-01" db="EMBL/GenBank/DDBJ databases">
        <title>The complete chloroplast genome sequence of Lithospermum erythrorhizon: insights into the phylogenetic relationship among Boraginaceae species and the maternal lineages of purple gromwells.</title>
        <authorList>
            <person name="Okada T."/>
            <person name="Watanabe K."/>
        </authorList>
    </citation>
    <scope>NUCLEOTIDE SEQUENCE [LARGE SCALE GENOMIC DNA]</scope>
</reference>